<reference evidence="2" key="1">
    <citation type="submission" date="2021-06" db="EMBL/GenBank/DDBJ databases">
        <title>Genome Sequence of Mortierella hyaline Strain SCG-10, a Cold-Adapted, Nitrate-Reducing Fungus Isolated from Soil in Minnesota, USA.</title>
        <authorList>
            <person name="Aldossari N."/>
        </authorList>
    </citation>
    <scope>NUCLEOTIDE SEQUENCE</scope>
    <source>
        <strain evidence="2">SCG-10</strain>
    </source>
</reference>
<organism evidence="2 3">
    <name type="scientific">Linnemannia hyalina</name>
    <dbReference type="NCBI Taxonomy" id="64524"/>
    <lineage>
        <taxon>Eukaryota</taxon>
        <taxon>Fungi</taxon>
        <taxon>Fungi incertae sedis</taxon>
        <taxon>Mucoromycota</taxon>
        <taxon>Mortierellomycotina</taxon>
        <taxon>Mortierellomycetes</taxon>
        <taxon>Mortierellales</taxon>
        <taxon>Mortierellaceae</taxon>
        <taxon>Linnemannia</taxon>
    </lineage>
</organism>
<feature type="compositionally biased region" description="Polar residues" evidence="1">
    <location>
        <begin position="726"/>
        <end position="741"/>
    </location>
</feature>
<evidence type="ECO:0000313" key="3">
    <source>
        <dbReference type="Proteomes" id="UP000707451"/>
    </source>
</evidence>
<comment type="caution">
    <text evidence="2">The sequence shown here is derived from an EMBL/GenBank/DDBJ whole genome shotgun (WGS) entry which is preliminary data.</text>
</comment>
<name>A0A9P8BUX9_9FUNG</name>
<feature type="region of interest" description="Disordered" evidence="1">
    <location>
        <begin position="515"/>
        <end position="547"/>
    </location>
</feature>
<feature type="region of interest" description="Disordered" evidence="1">
    <location>
        <begin position="95"/>
        <end position="114"/>
    </location>
</feature>
<feature type="compositionally biased region" description="Low complexity" evidence="1">
    <location>
        <begin position="124"/>
        <end position="138"/>
    </location>
</feature>
<dbReference type="Proteomes" id="UP000707451">
    <property type="component" value="Unassembled WGS sequence"/>
</dbReference>
<evidence type="ECO:0000313" key="2">
    <source>
        <dbReference type="EMBL" id="KAG9068576.1"/>
    </source>
</evidence>
<evidence type="ECO:0000256" key="1">
    <source>
        <dbReference type="SAM" id="MobiDB-lite"/>
    </source>
</evidence>
<dbReference type="AlphaFoldDB" id="A0A9P8BUX9"/>
<proteinExistence type="predicted"/>
<feature type="region of interest" description="Disordered" evidence="1">
    <location>
        <begin position="168"/>
        <end position="195"/>
    </location>
</feature>
<feature type="compositionally biased region" description="Low complexity" evidence="1">
    <location>
        <begin position="248"/>
        <end position="276"/>
    </location>
</feature>
<accession>A0A9P8BUX9</accession>
<feature type="region of interest" description="Disordered" evidence="1">
    <location>
        <begin position="714"/>
        <end position="778"/>
    </location>
</feature>
<sequence>MPKSPRGNFNYVDINMYRPFNSSITTAPTTLTAHSHGYRTPTHKTHEPQLSNPAFSPTVHVPQSVLINSNPDDGYRALIDELPSHMTNQAFGFRPQQHEHQRQPSVESAPRPFIDAPQHHQNIHQQSPQHPKQSHLQHGVQYQSFNQQRDLGQNTNNNHSDNLELQHQNGRQQQLHNARAVPSRPPPGPPVQLVNGMHPARLALLQTAVEPEPEPEAPVLSDRQLRKKAKAAEKAAAPALMNKVQGNSTAAASSSSAPSPAAAAPPATATPTPAAAKSNGPKPKLGVPPPTRASLDADHLTVQLQAAIASKSVKKLCNTVRKAAGECIVRAFIYIMSRNFSFMSLDLFLNLYCKAFGCPTLTEPHMHDSMLEAKLFKLMIETKIENEYPHRKFYRLSPHFFRVLEDRANSTADIPAECKEVVMYDLANKANLPPVAPIPPAMVTYLLNCWDLKLYNIALTHLAYTPARWPTVAPLNDLQPFLAYWYTPQYEFSQHMAPLKSVAAAKVAAAAGKAKAKTGSTPTGTSPSSPPAATSTIEGSTSTSTSTPTVDAVALAFELLLDTAKLQGKPGNESRRLLRLYEQRLVDANVEVLPQVTAILEDDALSENSDMELDDGDDDDAPAAIDLTPAPVAMTVCPPANDTTSTPTTFTRTNRDPPIGATLQGPGPAVQSSQILVESHAQTPTQSKGKMPDRTGGPVRFSMKQVRYQPYVDLHTGEGIPRSDSSKQSKSMGVDGTSTKGSSDRPRPAIPSNRNLPTLPRPLLPPLEGQGSSSANPMTLAMLAGGVGSDMTTTEPLLRRSRDDILMQRRLAMNKIIEYTMKMPMKMGPKD</sequence>
<dbReference type="OrthoDB" id="2449211at2759"/>
<feature type="compositionally biased region" description="Low complexity" evidence="1">
    <location>
        <begin position="638"/>
        <end position="658"/>
    </location>
</feature>
<feature type="compositionally biased region" description="Polar residues" evidence="1">
    <location>
        <begin position="670"/>
        <end position="688"/>
    </location>
</feature>
<feature type="region of interest" description="Disordered" evidence="1">
    <location>
        <begin position="636"/>
        <end position="699"/>
    </location>
</feature>
<gene>
    <name evidence="2" type="ORF">KI688_010852</name>
</gene>
<feature type="region of interest" description="Disordered" evidence="1">
    <location>
        <begin position="211"/>
        <end position="294"/>
    </location>
</feature>
<dbReference type="EMBL" id="JAHRHY010000006">
    <property type="protein sequence ID" value="KAG9068576.1"/>
    <property type="molecule type" value="Genomic_DNA"/>
</dbReference>
<protein>
    <submittedName>
        <fullName evidence="2">Uncharacterized protein</fullName>
    </submittedName>
</protein>
<feature type="region of interest" description="Disordered" evidence="1">
    <location>
        <begin position="119"/>
        <end position="138"/>
    </location>
</feature>
<keyword evidence="3" id="KW-1185">Reference proteome</keyword>